<keyword evidence="1" id="KW-0802">TPR repeat</keyword>
<dbReference type="InterPro" id="IPR019734">
    <property type="entry name" value="TPR_rpt"/>
</dbReference>
<dbReference type="InterPro" id="IPR024983">
    <property type="entry name" value="CHAT_dom"/>
</dbReference>
<dbReference type="Proteomes" id="UP000235036">
    <property type="component" value="Unassembled WGS sequence"/>
</dbReference>
<feature type="domain" description="CHAT" evidence="2">
    <location>
        <begin position="639"/>
        <end position="913"/>
    </location>
</feature>
<reference evidence="3 4" key="1">
    <citation type="submission" date="2017-08" db="EMBL/GenBank/DDBJ databases">
        <title>Genomes of Fischerella (Mastigocladus) sp. strains.</title>
        <authorList>
            <person name="Miller S.R."/>
        </authorList>
    </citation>
    <scope>NUCLEOTIDE SEQUENCE [LARGE SCALE GENOMIC DNA]</scope>
    <source>
        <strain evidence="3 4">CCMEE 5323</strain>
    </source>
</reference>
<protein>
    <recommendedName>
        <fullName evidence="2">CHAT domain-containing protein</fullName>
    </recommendedName>
</protein>
<dbReference type="SMART" id="SM00028">
    <property type="entry name" value="TPR"/>
    <property type="match status" value="7"/>
</dbReference>
<dbReference type="RefSeq" id="WP_016864762.1">
    <property type="nucleotide sequence ID" value="NZ_CAWNVR010000333.1"/>
</dbReference>
<evidence type="ECO:0000313" key="3">
    <source>
        <dbReference type="EMBL" id="PLZ90298.1"/>
    </source>
</evidence>
<gene>
    <name evidence="3" type="ORF">CEN44_11055</name>
</gene>
<dbReference type="Pfam" id="PF12770">
    <property type="entry name" value="CHAT"/>
    <property type="match status" value="1"/>
</dbReference>
<dbReference type="EMBL" id="NRQW01000238">
    <property type="protein sequence ID" value="PLZ90298.1"/>
    <property type="molecule type" value="Genomic_DNA"/>
</dbReference>
<dbReference type="AlphaFoldDB" id="A0A2N6K3S6"/>
<evidence type="ECO:0000259" key="2">
    <source>
        <dbReference type="Pfam" id="PF12770"/>
    </source>
</evidence>
<accession>A0A2N6K3S6</accession>
<dbReference type="SUPFAM" id="SSF48452">
    <property type="entry name" value="TPR-like"/>
    <property type="match status" value="3"/>
</dbReference>
<proteinExistence type="predicted"/>
<dbReference type="Gene3D" id="1.25.40.10">
    <property type="entry name" value="Tetratricopeptide repeat domain"/>
    <property type="match status" value="3"/>
</dbReference>
<keyword evidence="4" id="KW-1185">Reference proteome</keyword>
<feature type="repeat" description="TPR" evidence="1">
    <location>
        <begin position="223"/>
        <end position="256"/>
    </location>
</feature>
<dbReference type="PANTHER" id="PTHR10098:SF112">
    <property type="entry name" value="SLR0380 PROTEIN"/>
    <property type="match status" value="1"/>
</dbReference>
<dbReference type="PROSITE" id="PS50005">
    <property type="entry name" value="TPR"/>
    <property type="match status" value="1"/>
</dbReference>
<organism evidence="3 4">
    <name type="scientific">Fischerella muscicola CCMEE 5323</name>
    <dbReference type="NCBI Taxonomy" id="2019572"/>
    <lineage>
        <taxon>Bacteria</taxon>
        <taxon>Bacillati</taxon>
        <taxon>Cyanobacteriota</taxon>
        <taxon>Cyanophyceae</taxon>
        <taxon>Nostocales</taxon>
        <taxon>Hapalosiphonaceae</taxon>
        <taxon>Fischerella</taxon>
    </lineage>
</organism>
<dbReference type="InterPro" id="IPR011990">
    <property type="entry name" value="TPR-like_helical_dom_sf"/>
</dbReference>
<evidence type="ECO:0000313" key="4">
    <source>
        <dbReference type="Proteomes" id="UP000235036"/>
    </source>
</evidence>
<name>A0A2N6K3S6_FISMU</name>
<comment type="caution">
    <text evidence="3">The sequence shown here is derived from an EMBL/GenBank/DDBJ whole genome shotgun (WGS) entry which is preliminary data.</text>
</comment>
<evidence type="ECO:0000256" key="1">
    <source>
        <dbReference type="PROSITE-ProRule" id="PRU00339"/>
    </source>
</evidence>
<dbReference type="PANTHER" id="PTHR10098">
    <property type="entry name" value="RAPSYN-RELATED"/>
    <property type="match status" value="1"/>
</dbReference>
<sequence length="915" mass="103239">MYYRILRIIFLIILGLFTALSIPVLAGQRVVGNDSAIAQISNAQVLLQQGIEFYHHERFADAINVFKQAFANSQTDRLKGALVLRYLSLAYQHLGQWQEAEKAILQSRQLLENQKNLTNTPAYLDVLAKTLNAQGRLQWMKGDWSKALDSWKQAEVNYKKNSNNTAVIGILINQITALQWLGLNRQALASFSQQSLVEFPTVEQVIRQIEQMIQQQSDPNLKALAWQSLGEALRRIGNLSQSEEVLQKSLQVAQKYQLAKATSSALLELGNTKRALANTALAINKLEDAKKYTHDAINYYQQAAVSPHLGIQAQLNLLSFWVETGEWLEATKLWPQIQQPLASLAASSTNIYARLNFARSLTCLVPNIDKNSLLRLGCDRSNKLRKNTSEQSLVTSFPSFQQIDQIIATTLQQARSLQDPRAESYALGQLGELYELSGNLAKAQTLTQQAVLLAEQIQAPDIGYRWQWQLGRLWENQGERKKAIAAYTDAVTSLKSIKNDLLSINADVQFSFRDHVEPIYRKLVDLLLATEGSIQPTPENLQQATETIDSLRLAELENFLRCNLSRTVQLNQDINKVDSKAAFVYPIILENRIEIIFKLPGQSLKHYVTSVEKTEVEKAVLELRANVLKRNYPEAVIEKATQLYQWLILPLEQDLANHKEIKTLVFVLDGALRNIPMSVLYDGKRQEYLIEKQYAIALVPDLQLFDLRPLKREQLQVLTAGVSDKKEIDGRLFEPLPNVPEELQQIGSVVPAKPLLNPNFTKVNLQQQINSGTFSTVHIATHGQFSSDPKETYILTYDKLLKSDDLNNLLRGSNEYSRRSIELLVLSACETAQGDNRATLGLAGIAVRAGARSTLATLWQVSDRSTAEVMGQFYQELTNPEMTKAEALHQAQLALFKRYKAPYYWAPYVLVGNWL</sequence>